<dbReference type="CDD" id="cd11341">
    <property type="entry name" value="AmyAc_Pullulanase_LD-like"/>
    <property type="match status" value="1"/>
</dbReference>
<evidence type="ECO:0000313" key="4">
    <source>
        <dbReference type="Proteomes" id="UP000255036"/>
    </source>
</evidence>
<dbReference type="InterPro" id="IPR014756">
    <property type="entry name" value="Ig_E-set"/>
</dbReference>
<dbReference type="PANTHER" id="PTHR43002">
    <property type="entry name" value="GLYCOGEN DEBRANCHING ENZYME"/>
    <property type="match status" value="1"/>
</dbReference>
<dbReference type="Pfam" id="PF00128">
    <property type="entry name" value="Alpha-amylase"/>
    <property type="match status" value="1"/>
</dbReference>
<comment type="caution">
    <text evidence="3">The sequence shown here is derived from an EMBL/GenBank/DDBJ whole genome shotgun (WGS) entry which is preliminary data.</text>
</comment>
<accession>A0A371ASW5</accession>
<dbReference type="SUPFAM" id="SSF51445">
    <property type="entry name" value="(Trans)glycosidases"/>
    <property type="match status" value="1"/>
</dbReference>
<dbReference type="NCBIfam" id="TIGR02104">
    <property type="entry name" value="pulA_typeI"/>
    <property type="match status" value="1"/>
</dbReference>
<dbReference type="InterPro" id="IPR011840">
    <property type="entry name" value="PulA_typeI"/>
</dbReference>
<keyword evidence="4" id="KW-1185">Reference proteome</keyword>
<dbReference type="EC" id="3.2.1.41" evidence="3"/>
<gene>
    <name evidence="3" type="primary">pulA</name>
    <name evidence="3" type="ORF">DWV06_13920</name>
</gene>
<dbReference type="Gene3D" id="2.60.40.10">
    <property type="entry name" value="Immunoglobulins"/>
    <property type="match status" value="1"/>
</dbReference>
<dbReference type="InterPro" id="IPR017853">
    <property type="entry name" value="GH"/>
</dbReference>
<dbReference type="OrthoDB" id="9761875at2"/>
<comment type="similarity">
    <text evidence="1">Belongs to the glycosyl hydrolase 13 family.</text>
</comment>
<dbReference type="GO" id="GO:0051060">
    <property type="term" value="F:pullulanase activity"/>
    <property type="evidence" value="ECO:0007669"/>
    <property type="project" value="UniProtKB-EC"/>
</dbReference>
<feature type="domain" description="Glycosyl hydrolase family 13 catalytic" evidence="2">
    <location>
        <begin position="155"/>
        <end position="561"/>
    </location>
</feature>
<dbReference type="InterPro" id="IPR013780">
    <property type="entry name" value="Glyco_hydro_b"/>
</dbReference>
<dbReference type="Gene3D" id="2.60.40.1180">
    <property type="entry name" value="Golgi alpha-mannosidase II"/>
    <property type="match status" value="1"/>
</dbReference>
<dbReference type="InterPro" id="IPR049117">
    <property type="entry name" value="pulA_all-beta"/>
</dbReference>
<dbReference type="Gene3D" id="3.20.20.80">
    <property type="entry name" value="Glycosidases"/>
    <property type="match status" value="1"/>
</dbReference>
<dbReference type="AlphaFoldDB" id="A0A371ASW5"/>
<dbReference type="InterPro" id="IPR013783">
    <property type="entry name" value="Ig-like_fold"/>
</dbReference>
<dbReference type="CDD" id="cd02860">
    <property type="entry name" value="E_set_Pullulanase"/>
    <property type="match status" value="1"/>
</dbReference>
<dbReference type="EMBL" id="QRCT01000049">
    <property type="protein sequence ID" value="RDU22658.1"/>
    <property type="molecule type" value="Genomic_DNA"/>
</dbReference>
<organism evidence="3 4">
    <name type="scientific">Anaerosacchariphilus polymeriproducens</name>
    <dbReference type="NCBI Taxonomy" id="1812858"/>
    <lineage>
        <taxon>Bacteria</taxon>
        <taxon>Bacillati</taxon>
        <taxon>Bacillota</taxon>
        <taxon>Clostridia</taxon>
        <taxon>Lachnospirales</taxon>
        <taxon>Lachnospiraceae</taxon>
        <taxon>Anaerosacchariphilus</taxon>
    </lineage>
</organism>
<evidence type="ECO:0000313" key="3">
    <source>
        <dbReference type="EMBL" id="RDU22658.1"/>
    </source>
</evidence>
<name>A0A371ASW5_9FIRM</name>
<dbReference type="Proteomes" id="UP000255036">
    <property type="component" value="Unassembled WGS sequence"/>
</dbReference>
<dbReference type="SMART" id="SM00642">
    <property type="entry name" value="Aamy"/>
    <property type="match status" value="1"/>
</dbReference>
<evidence type="ECO:0000256" key="1">
    <source>
        <dbReference type="ARBA" id="ARBA00008061"/>
    </source>
</evidence>
<dbReference type="GO" id="GO:0005975">
    <property type="term" value="P:carbohydrate metabolic process"/>
    <property type="evidence" value="ECO:0007669"/>
    <property type="project" value="InterPro"/>
</dbReference>
<dbReference type="InterPro" id="IPR006047">
    <property type="entry name" value="GH13_cat_dom"/>
</dbReference>
<dbReference type="InterPro" id="IPR004193">
    <property type="entry name" value="Glyco_hydro_13_N"/>
</dbReference>
<dbReference type="SUPFAM" id="SSF81296">
    <property type="entry name" value="E set domains"/>
    <property type="match status" value="1"/>
</dbReference>
<dbReference type="Pfam" id="PF02922">
    <property type="entry name" value="CBM_48"/>
    <property type="match status" value="1"/>
</dbReference>
<keyword evidence="3" id="KW-0326">Glycosidase</keyword>
<proteinExistence type="inferred from homology"/>
<dbReference type="Pfam" id="PF21653">
    <property type="entry name" value="pulA_all-beta"/>
    <property type="match status" value="1"/>
</dbReference>
<sequence>MDLERVRKPLEWKEIFDSEEFEKNYHYAGNDLGFCYDKEATKFKVWAPTATSVQLNLFRTGSDDELKAACIGEIKMERGDYGVWSCIVKGDIEGIYYTYTITSNGCTLETADVYAKACGVNGKRSMVVDLSKTNPKNWEKDYYRYDSSLQPVLYEIHIKDFSSNIHSGIKEEWRGKYLAFTQKNSTLDGEGEKPTCLAYLKDLGITHVHLMPVFDFGSVDESSDSDQFNWGYDPLNYNVPEGSYATDAFDGRVRIHEFKEMVKSLHEAGIGVVMDVVYNHTHNTESGFQSTVPYYYYRLNEEGKFSSGSGCGNDTASERYMFRKYMVESVCYWAQEYHIDGFRFDLMGLHDIKTMNTIRTALNELPGGEQIIMYGEPWSAGDTPMGKRAVPALKKNVEYLYDNIAIFCDDTRDIIKGSVFDKLDPGFVNGKKDLEEKVESSVCAWCDDKADFHPRNPGQIISYVSSHDNFTLWDKLEYTLKPAPRFSDHDRKIVQVNKMVAGIYMTCLGATFFQAGEEFARTKMGNDNSFNSSTQLNQLDWKRAYEFEGLIKYYKGLISLRAEFHGFREKNREMVSNIKFIKTKKEGMIAFLMKGDSKKCDKWNRLLIIYNANEQKYHLKLPKGNWNILSDGRKIYKHYGLLERRNQITIYPKSVMILGEEQEE</sequence>
<evidence type="ECO:0000259" key="2">
    <source>
        <dbReference type="SMART" id="SM00642"/>
    </source>
</evidence>
<protein>
    <submittedName>
        <fullName evidence="3">Type I pullulanase</fullName>
        <ecNumber evidence="3">3.2.1.41</ecNumber>
    </submittedName>
</protein>
<keyword evidence="3" id="KW-0378">Hydrolase</keyword>
<reference evidence="3 4" key="1">
    <citation type="submission" date="2018-07" db="EMBL/GenBank/DDBJ databases">
        <title>Anaerosacharophilus polymeroproducens gen. nov. sp. nov., an anaerobic bacterium isolated from salt field.</title>
        <authorList>
            <person name="Kim W."/>
            <person name="Yang S.-H."/>
            <person name="Oh J."/>
            <person name="Lee J.-H."/>
            <person name="Kwon K.K."/>
        </authorList>
    </citation>
    <scope>NUCLEOTIDE SEQUENCE [LARGE SCALE GENOMIC DNA]</scope>
    <source>
        <strain evidence="3 4">MCWD5</strain>
    </source>
</reference>